<dbReference type="Proteomes" id="UP000251571">
    <property type="component" value="Unassembled WGS sequence"/>
</dbReference>
<dbReference type="Gene3D" id="3.40.630.30">
    <property type="match status" value="1"/>
</dbReference>
<dbReference type="SUPFAM" id="SSF55729">
    <property type="entry name" value="Acyl-CoA N-acyltransferases (Nat)"/>
    <property type="match status" value="1"/>
</dbReference>
<feature type="domain" description="N-acetyltransferase" evidence="3">
    <location>
        <begin position="9"/>
        <end position="177"/>
    </location>
</feature>
<protein>
    <submittedName>
        <fullName evidence="4 5">Ribosomal protein S18 acetylase RimI</fullName>
    </submittedName>
</protein>
<dbReference type="InterPro" id="IPR016181">
    <property type="entry name" value="Acyl_CoA_acyltransferase"/>
</dbReference>
<accession>A0A2Y8ZWC4</accession>
<evidence type="ECO:0000256" key="2">
    <source>
        <dbReference type="ARBA" id="ARBA00023315"/>
    </source>
</evidence>
<gene>
    <name evidence="4" type="ORF">BCF38_1013</name>
    <name evidence="5" type="ORF">SAMN05421539_1013</name>
</gene>
<sequence length="177" mass="19487">MNTAALEIIRIDQDTLARHLDDLCRVSIDTVAEGAAIGFIAPLDPAEAERFWSRDVKAAIGSGARLLFGALMDGKIVGTVQLVVGMPPNQSHRAEISKMIVHPDYRQRGIGKRLLLRAFDAARRAGKTLVTLDTRTGDVSEWLYQAVGFERAGIIPDFALDPDGRALHATTYMYRRL</sequence>
<dbReference type="RefSeq" id="WP_109562247.1">
    <property type="nucleotide sequence ID" value="NZ_QGDJ01000001.1"/>
</dbReference>
<keyword evidence="1" id="KW-0808">Transferase</keyword>
<dbReference type="AlphaFoldDB" id="A0A2Y8ZWC4"/>
<dbReference type="OrthoDB" id="3389160at2"/>
<keyword evidence="5" id="KW-0689">Ribosomal protein</keyword>
<reference evidence="7" key="1">
    <citation type="submission" date="2016-10" db="EMBL/GenBank/DDBJ databases">
        <authorList>
            <person name="Varghese N."/>
            <person name="Submissions S."/>
        </authorList>
    </citation>
    <scope>NUCLEOTIDE SEQUENCE [LARGE SCALE GENOMIC DNA]</scope>
    <source>
        <strain evidence="7">DSM 25227</strain>
    </source>
</reference>
<evidence type="ECO:0000259" key="3">
    <source>
        <dbReference type="PROSITE" id="PS51186"/>
    </source>
</evidence>
<dbReference type="EMBL" id="UETC01000001">
    <property type="protein sequence ID" value="SSA36630.1"/>
    <property type="molecule type" value="Genomic_DNA"/>
</dbReference>
<reference evidence="5" key="2">
    <citation type="submission" date="2016-10" db="EMBL/GenBank/DDBJ databases">
        <authorList>
            <person name="Cai Z."/>
        </authorList>
    </citation>
    <scope>NUCLEOTIDE SEQUENCE [LARGE SCALE GENOMIC DNA]</scope>
    <source>
        <strain evidence="5">DSM 25227</strain>
    </source>
</reference>
<dbReference type="InterPro" id="IPR000182">
    <property type="entry name" value="GNAT_dom"/>
</dbReference>
<dbReference type="GO" id="GO:0005840">
    <property type="term" value="C:ribosome"/>
    <property type="evidence" value="ECO:0007669"/>
    <property type="project" value="UniProtKB-KW"/>
</dbReference>
<keyword evidence="5" id="KW-0687">Ribonucleoprotein</keyword>
<dbReference type="PROSITE" id="PS51186">
    <property type="entry name" value="GNAT"/>
    <property type="match status" value="1"/>
</dbReference>
<name>A0A2Y8ZWC4_9RHOB</name>
<dbReference type="Pfam" id="PF00583">
    <property type="entry name" value="Acetyltransf_1"/>
    <property type="match status" value="1"/>
</dbReference>
<dbReference type="InterPro" id="IPR050832">
    <property type="entry name" value="Bact_Acetyltransf"/>
</dbReference>
<reference evidence="4 6" key="3">
    <citation type="submission" date="2018-03" db="EMBL/GenBank/DDBJ databases">
        <title>Genomic Encyclopedia of Archaeal and Bacterial Type Strains, Phase II (KMG-II): from individual species to whole genera.</title>
        <authorList>
            <person name="Goeker M."/>
        </authorList>
    </citation>
    <scope>NUCLEOTIDE SEQUENCE [LARGE SCALE GENOMIC DNA]</scope>
    <source>
        <strain evidence="4 6">DSM 25227</strain>
    </source>
</reference>
<dbReference type="CDD" id="cd04301">
    <property type="entry name" value="NAT_SF"/>
    <property type="match status" value="1"/>
</dbReference>
<proteinExistence type="predicted"/>
<keyword evidence="6" id="KW-1185">Reference proteome</keyword>
<dbReference type="PANTHER" id="PTHR43877">
    <property type="entry name" value="AMINOALKYLPHOSPHONATE N-ACETYLTRANSFERASE-RELATED-RELATED"/>
    <property type="match status" value="1"/>
</dbReference>
<keyword evidence="2" id="KW-0012">Acyltransferase</keyword>
<evidence type="ECO:0000256" key="1">
    <source>
        <dbReference type="ARBA" id="ARBA00022679"/>
    </source>
</evidence>
<evidence type="ECO:0000313" key="5">
    <source>
        <dbReference type="EMBL" id="SSA36630.1"/>
    </source>
</evidence>
<dbReference type="GO" id="GO:0016747">
    <property type="term" value="F:acyltransferase activity, transferring groups other than amino-acyl groups"/>
    <property type="evidence" value="ECO:0007669"/>
    <property type="project" value="InterPro"/>
</dbReference>
<evidence type="ECO:0000313" key="6">
    <source>
        <dbReference type="Proteomes" id="UP000245839"/>
    </source>
</evidence>
<organism evidence="5 7">
    <name type="scientific">Jannaschia seohaensis</name>
    <dbReference type="NCBI Taxonomy" id="475081"/>
    <lineage>
        <taxon>Bacteria</taxon>
        <taxon>Pseudomonadati</taxon>
        <taxon>Pseudomonadota</taxon>
        <taxon>Alphaproteobacteria</taxon>
        <taxon>Rhodobacterales</taxon>
        <taxon>Roseobacteraceae</taxon>
        <taxon>Jannaschia</taxon>
    </lineage>
</organism>
<evidence type="ECO:0000313" key="4">
    <source>
        <dbReference type="EMBL" id="PWJ21598.1"/>
    </source>
</evidence>
<dbReference type="Proteomes" id="UP000245839">
    <property type="component" value="Unassembled WGS sequence"/>
</dbReference>
<evidence type="ECO:0000313" key="7">
    <source>
        <dbReference type="Proteomes" id="UP000251571"/>
    </source>
</evidence>
<dbReference type="EMBL" id="QGDJ01000001">
    <property type="protein sequence ID" value="PWJ21598.1"/>
    <property type="molecule type" value="Genomic_DNA"/>
</dbReference>